<dbReference type="InterPro" id="IPR037682">
    <property type="entry name" value="TonB_C"/>
</dbReference>
<dbReference type="InterPro" id="IPR006260">
    <property type="entry name" value="TonB/TolA_C"/>
</dbReference>
<evidence type="ECO:0000256" key="5">
    <source>
        <dbReference type="SAM" id="MobiDB-lite"/>
    </source>
</evidence>
<dbReference type="PROSITE" id="PS52015">
    <property type="entry name" value="TONB_CTD"/>
    <property type="match status" value="1"/>
</dbReference>
<comment type="subcellular location">
    <subcellularLocation>
        <location evidence="1">Membrane</location>
        <topology evidence="1">Single-pass membrane protein</topology>
    </subcellularLocation>
</comment>
<dbReference type="Gene3D" id="3.30.1150.10">
    <property type="match status" value="1"/>
</dbReference>
<dbReference type="SUPFAM" id="SSF74653">
    <property type="entry name" value="TolA/TonB C-terminal domain"/>
    <property type="match status" value="1"/>
</dbReference>
<keyword evidence="3" id="KW-1133">Transmembrane helix</keyword>
<evidence type="ECO:0000256" key="4">
    <source>
        <dbReference type="ARBA" id="ARBA00023136"/>
    </source>
</evidence>
<evidence type="ECO:0000313" key="8">
    <source>
        <dbReference type="Proteomes" id="UP001515660"/>
    </source>
</evidence>
<keyword evidence="4" id="KW-0472">Membrane</keyword>
<evidence type="ECO:0000313" key="7">
    <source>
        <dbReference type="EMBL" id="NHB77495.1"/>
    </source>
</evidence>
<feature type="compositionally biased region" description="Polar residues" evidence="5">
    <location>
        <begin position="246"/>
        <end position="256"/>
    </location>
</feature>
<name>A0ABX0G885_9RHOB</name>
<gene>
    <name evidence="7" type="ORF">G8O29_12185</name>
</gene>
<dbReference type="EMBL" id="JAANHS010000008">
    <property type="protein sequence ID" value="NHB77495.1"/>
    <property type="molecule type" value="Genomic_DNA"/>
</dbReference>
<evidence type="ECO:0000259" key="6">
    <source>
        <dbReference type="PROSITE" id="PS52015"/>
    </source>
</evidence>
<dbReference type="RefSeq" id="WP_166403514.1">
    <property type="nucleotide sequence ID" value="NZ_JAANHS010000008.1"/>
</dbReference>
<comment type="caution">
    <text evidence="7">The sequence shown here is derived from an EMBL/GenBank/DDBJ whole genome shotgun (WGS) entry which is preliminary data.</text>
</comment>
<feature type="domain" description="TonB C-terminal" evidence="6">
    <location>
        <begin position="249"/>
        <end position="336"/>
    </location>
</feature>
<organism evidence="7 8">
    <name type="scientific">Rhodobacter calidifons</name>
    <dbReference type="NCBI Taxonomy" id="2715277"/>
    <lineage>
        <taxon>Bacteria</taxon>
        <taxon>Pseudomonadati</taxon>
        <taxon>Pseudomonadota</taxon>
        <taxon>Alphaproteobacteria</taxon>
        <taxon>Rhodobacterales</taxon>
        <taxon>Rhodobacter group</taxon>
        <taxon>Rhodobacter</taxon>
    </lineage>
</organism>
<evidence type="ECO:0000256" key="2">
    <source>
        <dbReference type="ARBA" id="ARBA00022692"/>
    </source>
</evidence>
<feature type="region of interest" description="Disordered" evidence="5">
    <location>
        <begin position="154"/>
        <end position="259"/>
    </location>
</feature>
<protein>
    <submittedName>
        <fullName evidence="7">TonB family protein</fullName>
    </submittedName>
</protein>
<evidence type="ECO:0000256" key="3">
    <source>
        <dbReference type="ARBA" id="ARBA00022989"/>
    </source>
</evidence>
<reference evidence="7 8" key="1">
    <citation type="journal article" date="2022" name="Microorganisms">
        <title>Genome Sequence and Characterization of a Xanthorhodopsin-Containing, Aerobic Anoxygenic Phototrophic Rhodobacter Species, Isolated from Mesophilic Conditions at Yellowstone National Park.</title>
        <authorList>
            <person name="Kyndt J.A."/>
            <person name="Robertson S."/>
            <person name="Shoffstall I.B."/>
            <person name="Ramaley R.F."/>
            <person name="Meyer T.E."/>
        </authorList>
    </citation>
    <scope>NUCLEOTIDE SEQUENCE [LARGE SCALE GENOMIC DNA]</scope>
    <source>
        <strain evidence="7 8">M37P</strain>
    </source>
</reference>
<sequence length="336" mass="33356">MRVRGAMVFGALSVLAHLGGAMILGEPDGPEIAGTAPAAARLGNSFADVAAGSAVSVPGLATATPTPAALAPDPAPDAALVPVETQAETAAPAEVPATVPATLPPPLAPVPPEAAATVSLQEPIAEVAPAAIPQGTAVPPETLRAALAAPLPAALTPAPPRETIPAVDPATALATSPRPRPRQTPETSVRVAPTPEAAPERKTKAKPKPSSAAEAGAAEAERKGLVEGTEQGTLSEAPGKGPVASETGNAAASNYPGSVMRKISRTRKPQVGARGTAVVGFEIAANGSLASVRILTSSGNEAIDAAAVDHLRRAAPFPVPPAGAQRRFQVAYESRG</sequence>
<dbReference type="NCBIfam" id="TIGR01352">
    <property type="entry name" value="tonB_Cterm"/>
    <property type="match status" value="1"/>
</dbReference>
<dbReference type="Proteomes" id="UP001515660">
    <property type="component" value="Unassembled WGS sequence"/>
</dbReference>
<evidence type="ECO:0000256" key="1">
    <source>
        <dbReference type="ARBA" id="ARBA00004167"/>
    </source>
</evidence>
<proteinExistence type="predicted"/>
<keyword evidence="2" id="KW-0812">Transmembrane</keyword>
<accession>A0ABX0G885</accession>
<dbReference type="Pfam" id="PF13103">
    <property type="entry name" value="TonB_2"/>
    <property type="match status" value="1"/>
</dbReference>
<keyword evidence="8" id="KW-1185">Reference proteome</keyword>
<feature type="compositionally biased region" description="Low complexity" evidence="5">
    <location>
        <begin position="208"/>
        <end position="218"/>
    </location>
</feature>